<proteinExistence type="predicted"/>
<protein>
    <submittedName>
        <fullName evidence="2">UbiE COQ5 methyltransferase</fullName>
    </submittedName>
</protein>
<dbReference type="Gene3D" id="3.40.50.150">
    <property type="entry name" value="Vaccinia Virus protein VP39"/>
    <property type="match status" value="1"/>
</dbReference>
<dbReference type="STRING" id="2070753.A0A3A2ZML3"/>
<organism evidence="2 3">
    <name type="scientific">Aspergillus sclerotialis</name>
    <dbReference type="NCBI Taxonomy" id="2070753"/>
    <lineage>
        <taxon>Eukaryota</taxon>
        <taxon>Fungi</taxon>
        <taxon>Dikarya</taxon>
        <taxon>Ascomycota</taxon>
        <taxon>Pezizomycotina</taxon>
        <taxon>Eurotiomycetes</taxon>
        <taxon>Eurotiomycetidae</taxon>
        <taxon>Eurotiales</taxon>
        <taxon>Aspergillaceae</taxon>
        <taxon>Aspergillus</taxon>
        <taxon>Aspergillus subgen. Polypaecilum</taxon>
    </lineage>
</organism>
<dbReference type="SUPFAM" id="SSF53335">
    <property type="entry name" value="S-adenosyl-L-methionine-dependent methyltransferases"/>
    <property type="match status" value="1"/>
</dbReference>
<dbReference type="PANTHER" id="PTHR43591:SF24">
    <property type="entry name" value="2-METHOXY-6-POLYPRENYL-1,4-BENZOQUINOL METHYLASE, MITOCHONDRIAL"/>
    <property type="match status" value="1"/>
</dbReference>
<sequence>MSNNVYSTDHSSSVLRTHTWRTASNSAGYLLPYIKPSMKILDIGCGPGSITIDFAKRVPSGSVIGVEYVADPLDGARALAEQEGVKNVTFQTADIHSLPFDDNSFDIVHVHQVLQHIADPIKALTEMRRVAKQGGIVAARESQTLTWSPPSVGLDKWLDLTVRIAREKGGNPHPGARIHVWARDAGFDMERIQRSASAWCFSSPEERQYWGGSMGERVKDSGLAKKA</sequence>
<comment type="caution">
    <text evidence="2">The sequence shown here is derived from an EMBL/GenBank/DDBJ whole genome shotgun (WGS) entry which is preliminary data.</text>
</comment>
<dbReference type="InterPro" id="IPR025714">
    <property type="entry name" value="Methyltranfer_dom"/>
</dbReference>
<dbReference type="PANTHER" id="PTHR43591">
    <property type="entry name" value="METHYLTRANSFERASE"/>
    <property type="match status" value="1"/>
</dbReference>
<dbReference type="EMBL" id="MVGC01000292">
    <property type="protein sequence ID" value="RJE20594.1"/>
    <property type="molecule type" value="Genomic_DNA"/>
</dbReference>
<evidence type="ECO:0000259" key="1">
    <source>
        <dbReference type="Pfam" id="PF13847"/>
    </source>
</evidence>
<gene>
    <name evidence="2" type="ORF">PHISCL_07057</name>
</gene>
<evidence type="ECO:0000313" key="2">
    <source>
        <dbReference type="EMBL" id="RJE20594.1"/>
    </source>
</evidence>
<keyword evidence="2" id="KW-0489">Methyltransferase</keyword>
<name>A0A3A2ZML3_9EURO</name>
<keyword evidence="3" id="KW-1185">Reference proteome</keyword>
<keyword evidence="2" id="KW-0808">Transferase</keyword>
<reference evidence="3" key="1">
    <citation type="submission" date="2017-02" db="EMBL/GenBank/DDBJ databases">
        <authorList>
            <person name="Tafer H."/>
            <person name="Lopandic K."/>
        </authorList>
    </citation>
    <scope>NUCLEOTIDE SEQUENCE [LARGE SCALE GENOMIC DNA]</scope>
    <source>
        <strain evidence="3">CBS 366.77</strain>
    </source>
</reference>
<accession>A0A3A2ZML3</accession>
<dbReference type="CDD" id="cd02440">
    <property type="entry name" value="AdoMet_MTases"/>
    <property type="match status" value="1"/>
</dbReference>
<dbReference type="InterPro" id="IPR029063">
    <property type="entry name" value="SAM-dependent_MTases_sf"/>
</dbReference>
<feature type="domain" description="Methyltransferase" evidence="1">
    <location>
        <begin position="35"/>
        <end position="150"/>
    </location>
</feature>
<dbReference type="OrthoDB" id="10017101at2759"/>
<dbReference type="GO" id="GO:0008168">
    <property type="term" value="F:methyltransferase activity"/>
    <property type="evidence" value="ECO:0007669"/>
    <property type="project" value="UniProtKB-KW"/>
</dbReference>
<feature type="non-terminal residue" evidence="2">
    <location>
        <position position="227"/>
    </location>
</feature>
<dbReference type="Pfam" id="PF13847">
    <property type="entry name" value="Methyltransf_31"/>
    <property type="match status" value="1"/>
</dbReference>
<evidence type="ECO:0000313" key="3">
    <source>
        <dbReference type="Proteomes" id="UP000266188"/>
    </source>
</evidence>
<dbReference type="GO" id="GO:0032259">
    <property type="term" value="P:methylation"/>
    <property type="evidence" value="ECO:0007669"/>
    <property type="project" value="UniProtKB-KW"/>
</dbReference>
<dbReference type="AlphaFoldDB" id="A0A3A2ZML3"/>
<dbReference type="Proteomes" id="UP000266188">
    <property type="component" value="Unassembled WGS sequence"/>
</dbReference>